<keyword evidence="5" id="KW-0539">Nucleus</keyword>
<dbReference type="PANTHER" id="PTHR21329:SF3">
    <property type="entry name" value="PHOSPHATIDYLINOSITOL N-ACETYLGLUCOSAMINYLTRANSFERASE SUBUNIT Q"/>
    <property type="match status" value="1"/>
</dbReference>
<evidence type="ECO:0000256" key="3">
    <source>
        <dbReference type="ARBA" id="ARBA00022552"/>
    </source>
</evidence>
<keyword evidence="2" id="KW-0690">Ribosome biogenesis</keyword>
<dbReference type="Gene3D" id="2.40.10.230">
    <property type="entry name" value="Probable tRNA pseudouridine synthase domain"/>
    <property type="match status" value="1"/>
</dbReference>
<keyword evidence="4" id="KW-0694">RNA-binding</keyword>
<sequence length="956" mass="106914">MSFRGGRGGGAPRGRGGFGGGRGGGGFRGGRGGAPQSFGPPDQVFEMGTFVHASEGEMVCESTNAKIPFFNAPMYLENKSAVGKVDEVLGPINQVYFTIKPQEGVVATSFKKGDKFYIGGDKLLPLDKFLPKPKPPPGSKPKGVSKRGAAGGRGGRGAPRGVLAGTSEPEVTARSPNAFLLMHPSLTLTFIVFVAGYITAQFSLISRSFELLVFAWENGVFGRALIGLALLSLLFLVILVPLERIAARETRLQRWDIRPGTIEEKGELLTTIMATTDTPPALMRVFWPCGLPRKENSGLLVGWRNSESDIFVVALLNADDSRAIDHALRNGAIFKKPVTSLTKLFQMSKRTRLHVLGSLNGPPPKKFEARHIHATLTESCPYPTIYCPPENNITIQVIMFEMPSPWRMQYMSLKPISLALDEETTAVEETGGREAQYVQPLHGQLSEKIKLHSVRKHPVTVKEESLDAIIGQINCCWEMSTLLNDNVKYRIGRTRSMSVSERVVESATNLGEQAASQLWSLVLLAYPLLIRCFVAFLTAQRAANEVVLRIVEWRLKPDFAALKDVSATAQQLDIRLQQLCYWPTQYKKLRKRKGDLESVNPIHTDYIRFYNSLWLVANDVIIGIALGTFLIENSSGVADWMDRLLKTYTIDGLHETISWLRGKPAGLKLNKELAHFLGDLFLWVVDYWSGSMASVRPNLAKMIWVIGFSSFAGATMPISIFSDLLSILTLHIYSFYMASARIYHWQLTTIISLFHLFRGKKRNVLRKRIDSCDYDIDQLLVGTIMFTLLFFLLPTVLVYYLTFAVARMIIIGVKAGLETLLACLNHFPLFAIMLRTKDSKRLPGGVQFEILDVDRLPAEGRPKDCGHISYVMLKSVPLSFRAMFRQYFQLGGRLRKHYISPRVLLCLITGRFVPPIHRRDLYSLQYSMLPAQRGAIMDVWYNLIGPQPQPQSPRHK</sequence>
<dbReference type="GO" id="GO:1990904">
    <property type="term" value="C:ribonucleoprotein complex"/>
    <property type="evidence" value="ECO:0007669"/>
    <property type="project" value="UniProtKB-KW"/>
</dbReference>
<dbReference type="Proteomes" id="UP001221413">
    <property type="component" value="Unassembled WGS sequence"/>
</dbReference>
<dbReference type="GO" id="GO:0006364">
    <property type="term" value="P:rRNA processing"/>
    <property type="evidence" value="ECO:0007669"/>
    <property type="project" value="UniProtKB-KW"/>
</dbReference>
<evidence type="ECO:0000256" key="9">
    <source>
        <dbReference type="ARBA" id="ARBA00042224"/>
    </source>
</evidence>
<dbReference type="GO" id="GO:0016020">
    <property type="term" value="C:membrane"/>
    <property type="evidence" value="ECO:0007669"/>
    <property type="project" value="InterPro"/>
</dbReference>
<evidence type="ECO:0000256" key="14">
    <source>
        <dbReference type="SAM" id="Phobius"/>
    </source>
</evidence>
<dbReference type="FunFam" id="2.40.10.230:FF:000001">
    <property type="entry name" value="H/ACA ribonucleoprotein complex subunit"/>
    <property type="match status" value="1"/>
</dbReference>
<keyword evidence="14" id="KW-0472">Membrane</keyword>
<accession>A0AAD6IXB5</accession>
<name>A0AAD6IXB5_DREDA</name>
<evidence type="ECO:0000256" key="8">
    <source>
        <dbReference type="ARBA" id="ARBA00040068"/>
    </source>
</evidence>
<comment type="caution">
    <text evidence="15">The sequence shown here is derived from an EMBL/GenBank/DDBJ whole genome shotgun (WGS) entry which is preliminary data.</text>
</comment>
<comment type="similarity">
    <text evidence="7">Belongs to the GAR1 family.</text>
</comment>
<dbReference type="SUPFAM" id="SSF50447">
    <property type="entry name" value="Translation proteins"/>
    <property type="match status" value="1"/>
</dbReference>
<keyword evidence="14" id="KW-0812">Transmembrane</keyword>
<evidence type="ECO:0000256" key="5">
    <source>
        <dbReference type="ARBA" id="ARBA00023242"/>
    </source>
</evidence>
<dbReference type="GO" id="GO:0005783">
    <property type="term" value="C:endoplasmic reticulum"/>
    <property type="evidence" value="ECO:0007669"/>
    <property type="project" value="TreeGrafter"/>
</dbReference>
<dbReference type="Pfam" id="PF05024">
    <property type="entry name" value="Gpi1"/>
    <property type="match status" value="1"/>
</dbReference>
<gene>
    <name evidence="15" type="ORF">Dda_4655</name>
</gene>
<comment type="function">
    <text evidence="10">Non-catalytic component of the H/ACA small nucleolar ribonucleoprotein (H/ACA snoRNP), which catalyzes pseudouridylation of rRNA and is required for ribosome biogenesis. This involves the isomerization of uridine such that the ribose is subsequently attached to C5, instead of the normal N1. Pseudouridine ('psi') residues may serve to stabilize the conformation of rRNAs. The H/ACA snoRNP complex also mediates pseudouridylation of other types of RNAs. The H/ACA snoRNP complex mediates pseudouridylation at position 93 in U2 snRNA.</text>
</comment>
<dbReference type="InterPro" id="IPR007504">
    <property type="entry name" value="H/ACA_rnp_Gar1/Naf1"/>
</dbReference>
<evidence type="ECO:0000256" key="1">
    <source>
        <dbReference type="ARBA" id="ARBA00004604"/>
    </source>
</evidence>
<evidence type="ECO:0000256" key="2">
    <source>
        <dbReference type="ARBA" id="ARBA00022517"/>
    </source>
</evidence>
<comment type="subcellular location">
    <subcellularLocation>
        <location evidence="1">Nucleus</location>
        <location evidence="1">Nucleolus</location>
    </subcellularLocation>
</comment>
<dbReference type="GO" id="GO:0003723">
    <property type="term" value="F:RNA binding"/>
    <property type="evidence" value="ECO:0007669"/>
    <property type="project" value="UniProtKB-KW"/>
</dbReference>
<dbReference type="GO" id="GO:0005730">
    <property type="term" value="C:nucleolus"/>
    <property type="evidence" value="ECO:0007669"/>
    <property type="project" value="UniProtKB-SubCell"/>
</dbReference>
<evidence type="ECO:0000313" key="16">
    <source>
        <dbReference type="Proteomes" id="UP001221413"/>
    </source>
</evidence>
<feature type="transmembrane region" description="Helical" evidence="14">
    <location>
        <begin position="779"/>
        <end position="802"/>
    </location>
</feature>
<feature type="transmembrane region" description="Helical" evidence="14">
    <location>
        <begin position="613"/>
        <end position="631"/>
    </location>
</feature>
<feature type="transmembrane region" description="Helical" evidence="14">
    <location>
        <begin position="178"/>
        <end position="200"/>
    </location>
</feature>
<evidence type="ECO:0000256" key="7">
    <source>
        <dbReference type="ARBA" id="ARBA00038293"/>
    </source>
</evidence>
<feature type="transmembrane region" description="Helical" evidence="14">
    <location>
        <begin position="702"/>
        <end position="722"/>
    </location>
</feature>
<feature type="compositionally biased region" description="Gly residues" evidence="13">
    <location>
        <begin position="1"/>
        <end position="33"/>
    </location>
</feature>
<feature type="transmembrane region" description="Helical" evidence="14">
    <location>
        <begin position="742"/>
        <end position="758"/>
    </location>
</feature>
<evidence type="ECO:0000256" key="12">
    <source>
        <dbReference type="ARBA" id="ARBA00067245"/>
    </source>
</evidence>
<feature type="transmembrane region" description="Helical" evidence="14">
    <location>
        <begin position="220"/>
        <end position="242"/>
    </location>
</feature>
<dbReference type="InterPro" id="IPR009000">
    <property type="entry name" value="Transl_B-barrel_sf"/>
</dbReference>
<comment type="subunit">
    <text evidence="11">Component of the small nucleolar ribonucleoprotein particles containing H/ACA-type snoRNAs (H/ACA snoRNPs).</text>
</comment>
<feature type="region of interest" description="Disordered" evidence="13">
    <location>
        <begin position="127"/>
        <end position="169"/>
    </location>
</feature>
<organism evidence="15 16">
    <name type="scientific">Drechslerella dactyloides</name>
    <name type="common">Nematode-trapping fungus</name>
    <name type="synonym">Arthrobotrys dactyloides</name>
    <dbReference type="NCBI Taxonomy" id="74499"/>
    <lineage>
        <taxon>Eukaryota</taxon>
        <taxon>Fungi</taxon>
        <taxon>Dikarya</taxon>
        <taxon>Ascomycota</taxon>
        <taxon>Pezizomycotina</taxon>
        <taxon>Orbiliomycetes</taxon>
        <taxon>Orbiliales</taxon>
        <taxon>Orbiliaceae</taxon>
        <taxon>Drechslerella</taxon>
    </lineage>
</organism>
<dbReference type="EMBL" id="JAQGDS010000005">
    <property type="protein sequence ID" value="KAJ6260429.1"/>
    <property type="molecule type" value="Genomic_DNA"/>
</dbReference>
<evidence type="ECO:0000256" key="10">
    <source>
        <dbReference type="ARBA" id="ARBA00053712"/>
    </source>
</evidence>
<evidence type="ECO:0000256" key="4">
    <source>
        <dbReference type="ARBA" id="ARBA00022884"/>
    </source>
</evidence>
<feature type="region of interest" description="Disordered" evidence="13">
    <location>
        <begin position="1"/>
        <end position="43"/>
    </location>
</feature>
<keyword evidence="14" id="KW-1133">Transmembrane helix</keyword>
<dbReference type="AlphaFoldDB" id="A0AAD6IXB5"/>
<feature type="transmembrane region" description="Helical" evidence="14">
    <location>
        <begin position="673"/>
        <end position="690"/>
    </location>
</feature>
<keyword evidence="3" id="KW-0698">rRNA processing</keyword>
<proteinExistence type="inferred from homology"/>
<protein>
    <recommendedName>
        <fullName evidence="8">H/ACA ribonucleoprotein complex subunit GAR1</fullName>
    </recommendedName>
    <alternativeName>
        <fullName evidence="12">H/ACA ribonucleoprotein complex subunit gar1</fullName>
    </alternativeName>
    <alternativeName>
        <fullName evidence="9">snoRNP protein GAR1</fullName>
    </alternativeName>
</protein>
<dbReference type="InterPro" id="IPR007720">
    <property type="entry name" value="PigQ/GPI1"/>
</dbReference>
<dbReference type="GO" id="GO:0001522">
    <property type="term" value="P:pseudouridine synthesis"/>
    <property type="evidence" value="ECO:0007669"/>
    <property type="project" value="InterPro"/>
</dbReference>
<dbReference type="GO" id="GO:0006506">
    <property type="term" value="P:GPI anchor biosynthetic process"/>
    <property type="evidence" value="ECO:0007669"/>
    <property type="project" value="InterPro"/>
</dbReference>
<feature type="compositionally biased region" description="Gly residues" evidence="13">
    <location>
        <begin position="149"/>
        <end position="158"/>
    </location>
</feature>
<dbReference type="Pfam" id="PF04410">
    <property type="entry name" value="Gar1"/>
    <property type="match status" value="1"/>
</dbReference>
<keyword evidence="6" id="KW-0687">Ribonucleoprotein</keyword>
<evidence type="ECO:0000313" key="15">
    <source>
        <dbReference type="EMBL" id="KAJ6260429.1"/>
    </source>
</evidence>
<keyword evidence="16" id="KW-1185">Reference proteome</keyword>
<evidence type="ECO:0000256" key="6">
    <source>
        <dbReference type="ARBA" id="ARBA00023274"/>
    </source>
</evidence>
<evidence type="ECO:0000256" key="11">
    <source>
        <dbReference type="ARBA" id="ARBA00062786"/>
    </source>
</evidence>
<dbReference type="InterPro" id="IPR038664">
    <property type="entry name" value="Gar1/Naf1_Cbf5-bd_sf"/>
</dbReference>
<evidence type="ECO:0000256" key="13">
    <source>
        <dbReference type="SAM" id="MobiDB-lite"/>
    </source>
</evidence>
<reference evidence="15" key="1">
    <citation type="submission" date="2023-01" db="EMBL/GenBank/DDBJ databases">
        <title>The chitinases involved in constricting ring structure development in the nematode-trapping fungus Drechslerella dactyloides.</title>
        <authorList>
            <person name="Wang R."/>
            <person name="Zhang L."/>
            <person name="Tang P."/>
            <person name="Li S."/>
            <person name="Liang L."/>
        </authorList>
    </citation>
    <scope>NUCLEOTIDE SEQUENCE</scope>
    <source>
        <strain evidence="15">YMF1.00031</strain>
    </source>
</reference>
<dbReference type="PANTHER" id="PTHR21329">
    <property type="entry name" value="PHOSPHATIDYLINOSITOL N-ACETYLGLUCOSAMINYLTRANSFERASE SUBUNIT Q-RELATED"/>
    <property type="match status" value="1"/>
</dbReference>